<dbReference type="Proteomes" id="UP000199103">
    <property type="component" value="Chromosome I"/>
</dbReference>
<dbReference type="SUPFAM" id="SSF52540">
    <property type="entry name" value="P-loop containing nucleoside triphosphate hydrolases"/>
    <property type="match status" value="1"/>
</dbReference>
<dbReference type="GO" id="GO:0005524">
    <property type="term" value="F:ATP binding"/>
    <property type="evidence" value="ECO:0007669"/>
    <property type="project" value="UniProtKB-KW"/>
</dbReference>
<dbReference type="GO" id="GO:0055085">
    <property type="term" value="P:transmembrane transport"/>
    <property type="evidence" value="ECO:0007669"/>
    <property type="project" value="UniProtKB-ARBA"/>
</dbReference>
<dbReference type="STRING" id="630515.SAMN04489812_0087"/>
<sequence>MSEQLGARTDAPLMELKGVSQIFQTKRGERPAVRDVSLTVNAGEVLCVVGESGCGKTTTARMAAGLSKPTAGTVEFGGRDIWSMNKETFADFRTAVQYVHQDPYASLNPIRSVYKSLAAPLRKHGLAKSNDAAWEQSAELLRRVDLTPPESYLPKFPHQLSGGQRQRASVARALSLNPKLIIADESTSMLDVSIRVAMLNMLGRLRDDLGVGFLFITHDLAIAKYFGWQGRTAVMYLGRVVEYGPTQEVIKNPQHPYTRALLDAVPEPDPDLAAKKLPGGGLRSAEIPSLAALPSGCTFHPRCPINEEGLCEVEEPQLVRIGERREVSCHVVAREAGEHELDDLRGVRTEPASASGSGQ</sequence>
<dbReference type="Pfam" id="PF00005">
    <property type="entry name" value="ABC_tran"/>
    <property type="match status" value="1"/>
</dbReference>
<dbReference type="PANTHER" id="PTHR43776">
    <property type="entry name" value="TRANSPORT ATP-BINDING PROTEIN"/>
    <property type="match status" value="1"/>
</dbReference>
<dbReference type="InterPro" id="IPR013563">
    <property type="entry name" value="Oligopep_ABC_C"/>
</dbReference>
<dbReference type="SMART" id="SM00382">
    <property type="entry name" value="AAA"/>
    <property type="match status" value="1"/>
</dbReference>
<protein>
    <submittedName>
        <fullName evidence="6">Peptide/nickel transport system ATP-binding protein</fullName>
    </submittedName>
</protein>
<dbReference type="CDD" id="cd03257">
    <property type="entry name" value="ABC_NikE_OppD_transporters"/>
    <property type="match status" value="1"/>
</dbReference>
<gene>
    <name evidence="6" type="ORF">SAMN04489812_0087</name>
</gene>
<dbReference type="GO" id="GO:0016887">
    <property type="term" value="F:ATP hydrolysis activity"/>
    <property type="evidence" value="ECO:0007669"/>
    <property type="project" value="InterPro"/>
</dbReference>
<name>A0A1H1MCP3_9ACTN</name>
<evidence type="ECO:0000259" key="5">
    <source>
        <dbReference type="PROSITE" id="PS50893"/>
    </source>
</evidence>
<dbReference type="GO" id="GO:0015833">
    <property type="term" value="P:peptide transport"/>
    <property type="evidence" value="ECO:0007669"/>
    <property type="project" value="InterPro"/>
</dbReference>
<keyword evidence="4 6" id="KW-0067">ATP-binding</keyword>
<evidence type="ECO:0000313" key="6">
    <source>
        <dbReference type="EMBL" id="SDR84437.1"/>
    </source>
</evidence>
<dbReference type="InterPro" id="IPR050319">
    <property type="entry name" value="ABC_transp_ATP-bind"/>
</dbReference>
<dbReference type="InterPro" id="IPR003439">
    <property type="entry name" value="ABC_transporter-like_ATP-bd"/>
</dbReference>
<dbReference type="Gene3D" id="3.40.50.300">
    <property type="entry name" value="P-loop containing nucleotide triphosphate hydrolases"/>
    <property type="match status" value="1"/>
</dbReference>
<dbReference type="OrthoDB" id="5357528at2"/>
<evidence type="ECO:0000256" key="2">
    <source>
        <dbReference type="ARBA" id="ARBA00022448"/>
    </source>
</evidence>
<dbReference type="InterPro" id="IPR027417">
    <property type="entry name" value="P-loop_NTPase"/>
</dbReference>
<dbReference type="PANTHER" id="PTHR43776:SF7">
    <property type="entry name" value="D,D-DIPEPTIDE TRANSPORT ATP-BINDING PROTEIN DDPF-RELATED"/>
    <property type="match status" value="1"/>
</dbReference>
<proteinExistence type="inferred from homology"/>
<dbReference type="FunFam" id="3.40.50.300:FF:000016">
    <property type="entry name" value="Oligopeptide ABC transporter ATP-binding component"/>
    <property type="match status" value="1"/>
</dbReference>
<organism evidence="6 7">
    <name type="scientific">Microlunatus soli</name>
    <dbReference type="NCBI Taxonomy" id="630515"/>
    <lineage>
        <taxon>Bacteria</taxon>
        <taxon>Bacillati</taxon>
        <taxon>Actinomycetota</taxon>
        <taxon>Actinomycetes</taxon>
        <taxon>Propionibacteriales</taxon>
        <taxon>Propionibacteriaceae</taxon>
        <taxon>Microlunatus</taxon>
    </lineage>
</organism>
<dbReference type="InterPro" id="IPR017871">
    <property type="entry name" value="ABC_transporter-like_CS"/>
</dbReference>
<reference evidence="6 7" key="1">
    <citation type="submission" date="2016-10" db="EMBL/GenBank/DDBJ databases">
        <authorList>
            <person name="de Groot N.N."/>
        </authorList>
    </citation>
    <scope>NUCLEOTIDE SEQUENCE [LARGE SCALE GENOMIC DNA]</scope>
    <source>
        <strain evidence="6 7">DSM 21800</strain>
    </source>
</reference>
<dbReference type="EMBL" id="LT629772">
    <property type="protein sequence ID" value="SDR84437.1"/>
    <property type="molecule type" value="Genomic_DNA"/>
</dbReference>
<dbReference type="Pfam" id="PF08352">
    <property type="entry name" value="oligo_HPY"/>
    <property type="match status" value="1"/>
</dbReference>
<dbReference type="AlphaFoldDB" id="A0A1H1MCP3"/>
<dbReference type="PROSITE" id="PS00211">
    <property type="entry name" value="ABC_TRANSPORTER_1"/>
    <property type="match status" value="1"/>
</dbReference>
<keyword evidence="2" id="KW-0813">Transport</keyword>
<dbReference type="NCBIfam" id="TIGR01727">
    <property type="entry name" value="oligo_HPY"/>
    <property type="match status" value="1"/>
</dbReference>
<evidence type="ECO:0000256" key="4">
    <source>
        <dbReference type="ARBA" id="ARBA00022840"/>
    </source>
</evidence>
<dbReference type="InterPro" id="IPR003593">
    <property type="entry name" value="AAA+_ATPase"/>
</dbReference>
<dbReference type="RefSeq" id="WP_091518156.1">
    <property type="nucleotide sequence ID" value="NZ_LT629772.1"/>
</dbReference>
<evidence type="ECO:0000256" key="3">
    <source>
        <dbReference type="ARBA" id="ARBA00022741"/>
    </source>
</evidence>
<dbReference type="PROSITE" id="PS50893">
    <property type="entry name" value="ABC_TRANSPORTER_2"/>
    <property type="match status" value="1"/>
</dbReference>
<accession>A0A1H1MCP3</accession>
<keyword evidence="7" id="KW-1185">Reference proteome</keyword>
<keyword evidence="3" id="KW-0547">Nucleotide-binding</keyword>
<feature type="domain" description="ABC transporter" evidence="5">
    <location>
        <begin position="14"/>
        <end position="262"/>
    </location>
</feature>
<evidence type="ECO:0000256" key="1">
    <source>
        <dbReference type="ARBA" id="ARBA00005417"/>
    </source>
</evidence>
<comment type="similarity">
    <text evidence="1">Belongs to the ABC transporter superfamily.</text>
</comment>
<evidence type="ECO:0000313" key="7">
    <source>
        <dbReference type="Proteomes" id="UP000199103"/>
    </source>
</evidence>